<dbReference type="EMBL" id="JAPCWZ010000004">
    <property type="protein sequence ID" value="KAK8867680.1"/>
    <property type="molecule type" value="Genomic_DNA"/>
</dbReference>
<feature type="compositionally biased region" description="Basic and acidic residues" evidence="1">
    <location>
        <begin position="69"/>
        <end position="78"/>
    </location>
</feature>
<reference evidence="2 3" key="1">
    <citation type="journal article" date="2024" name="IMA Fungus">
        <title>Apiospora arundinis, a panoply of carbohydrate-active enzymes and secondary metabolites.</title>
        <authorList>
            <person name="Sorensen T."/>
            <person name="Petersen C."/>
            <person name="Muurmann A.T."/>
            <person name="Christiansen J.V."/>
            <person name="Brundto M.L."/>
            <person name="Overgaard C.K."/>
            <person name="Boysen A.T."/>
            <person name="Wollenberg R.D."/>
            <person name="Larsen T.O."/>
            <person name="Sorensen J.L."/>
            <person name="Nielsen K.L."/>
            <person name="Sondergaard T.E."/>
        </authorList>
    </citation>
    <scope>NUCLEOTIDE SEQUENCE [LARGE SCALE GENOMIC DNA]</scope>
    <source>
        <strain evidence="2 3">AAU 773</strain>
    </source>
</reference>
<comment type="caution">
    <text evidence="2">The sequence shown here is derived from an EMBL/GenBank/DDBJ whole genome shotgun (WGS) entry which is preliminary data.</text>
</comment>
<feature type="region of interest" description="Disordered" evidence="1">
    <location>
        <begin position="222"/>
        <end position="272"/>
    </location>
</feature>
<gene>
    <name evidence="2" type="ORF">PGQ11_006258</name>
</gene>
<dbReference type="Proteomes" id="UP001390339">
    <property type="component" value="Unassembled WGS sequence"/>
</dbReference>
<evidence type="ECO:0000313" key="3">
    <source>
        <dbReference type="Proteomes" id="UP001390339"/>
    </source>
</evidence>
<feature type="compositionally biased region" description="Acidic residues" evidence="1">
    <location>
        <begin position="249"/>
        <end position="262"/>
    </location>
</feature>
<keyword evidence="3" id="KW-1185">Reference proteome</keyword>
<feature type="region of interest" description="Disordered" evidence="1">
    <location>
        <begin position="41"/>
        <end position="78"/>
    </location>
</feature>
<feature type="region of interest" description="Disordered" evidence="1">
    <location>
        <begin position="310"/>
        <end position="334"/>
    </location>
</feature>
<evidence type="ECO:0008006" key="4">
    <source>
        <dbReference type="Google" id="ProtNLM"/>
    </source>
</evidence>
<sequence>MSQLPYPYQLEPYSYRVVPYSPVAQYGARYNPYPIPPHDYYYQPAAPPPPPYVGPDRAYSRPRGGRPTLSEDQRLENLRERLINDEPAADLHLPHRPAPADAADAAKPPIPEAEAAPEVVPPPLPPPQEETFATGITPYKELHYPAKLHRERKAKLHARNDKPSTSRSPYTVFVIIHEVNGVNIDVQVSDDLQDANTEVLRIMARYHPQTFKLVRLRKKAVSASSGENPENENDKNGDNNAGGGVKTEAEEDEDMGAGDDDAPGNTDKEQEREHRFVYLGDWKFVHSGTLKLEAKQGNQVIKISSALKNVRHERKDPKQARKERRRGTAMAGGGLAEVQVTMTEV</sequence>
<name>A0ABR2IS55_9PEZI</name>
<evidence type="ECO:0000313" key="2">
    <source>
        <dbReference type="EMBL" id="KAK8867680.1"/>
    </source>
</evidence>
<evidence type="ECO:0000256" key="1">
    <source>
        <dbReference type="SAM" id="MobiDB-lite"/>
    </source>
</evidence>
<accession>A0ABR2IS55</accession>
<protein>
    <recommendedName>
        <fullName evidence="4">Velvet domain-containing protein</fullName>
    </recommendedName>
</protein>
<proteinExistence type="predicted"/>
<organism evidence="2 3">
    <name type="scientific">Apiospora arundinis</name>
    <dbReference type="NCBI Taxonomy" id="335852"/>
    <lineage>
        <taxon>Eukaryota</taxon>
        <taxon>Fungi</taxon>
        <taxon>Dikarya</taxon>
        <taxon>Ascomycota</taxon>
        <taxon>Pezizomycotina</taxon>
        <taxon>Sordariomycetes</taxon>
        <taxon>Xylariomycetidae</taxon>
        <taxon>Amphisphaeriales</taxon>
        <taxon>Apiosporaceae</taxon>
        <taxon>Apiospora</taxon>
    </lineage>
</organism>